<proteinExistence type="inferred from homology"/>
<dbReference type="InterPro" id="IPR020904">
    <property type="entry name" value="Sc_DH/Rdtase_CS"/>
</dbReference>
<dbReference type="Gene3D" id="3.40.50.720">
    <property type="entry name" value="NAD(P)-binding Rossmann-like Domain"/>
    <property type="match status" value="1"/>
</dbReference>
<comment type="similarity">
    <text evidence="1">Belongs to the short-chain dehydrogenases/reductases (SDR) family.</text>
</comment>
<dbReference type="PANTHER" id="PTHR42879">
    <property type="entry name" value="3-OXOACYL-(ACYL-CARRIER-PROTEIN) REDUCTASE"/>
    <property type="match status" value="1"/>
</dbReference>
<evidence type="ECO:0000256" key="1">
    <source>
        <dbReference type="ARBA" id="ARBA00006484"/>
    </source>
</evidence>
<sequence>MNEPTLRGRTALVTGGAAGIGRACVAALTAAGAKVHFADRHADQAAEVAAETGAIAHVTDLTAPGAVEALPDDVDILVNNAGVQHVAPIHEFPPERFAAMHELMVGVPFRLMRHCLPAMYRRGWGRLVAVSSVHGLRASAGKAAYVSAKHALEGLSKVAALEGAEHGVTSNCVNPGYVRTALVEGQVRAQAERHGIGEGEVLDEVFLRRTAIKRLIEPEEVAAVVTWLCGDAAGYLTGASVPLDGGWTAA</sequence>
<dbReference type="PROSITE" id="PS00061">
    <property type="entry name" value="ADH_SHORT"/>
    <property type="match status" value="1"/>
</dbReference>
<dbReference type="FunFam" id="3.40.50.720:FF:000084">
    <property type="entry name" value="Short-chain dehydrogenase reductase"/>
    <property type="match status" value="1"/>
</dbReference>
<dbReference type="Proteomes" id="UP000250434">
    <property type="component" value="Chromosome"/>
</dbReference>
<dbReference type="AlphaFoldDB" id="A0A344L856"/>
<dbReference type="RefSeq" id="WP_113693466.1">
    <property type="nucleotide sequence ID" value="NZ_CP015163.1"/>
</dbReference>
<keyword evidence="2" id="KW-0560">Oxidoreductase</keyword>
<dbReference type="InterPro" id="IPR050259">
    <property type="entry name" value="SDR"/>
</dbReference>
<dbReference type="SUPFAM" id="SSF51735">
    <property type="entry name" value="NAD(P)-binding Rossmann-fold domains"/>
    <property type="match status" value="1"/>
</dbReference>
<keyword evidence="4" id="KW-1185">Reference proteome</keyword>
<dbReference type="OrthoDB" id="9786435at2"/>
<dbReference type="Pfam" id="PF13561">
    <property type="entry name" value="adh_short_C2"/>
    <property type="match status" value="1"/>
</dbReference>
<dbReference type="EMBL" id="CP015163">
    <property type="protein sequence ID" value="AXB44230.1"/>
    <property type="molecule type" value="Genomic_DNA"/>
</dbReference>
<dbReference type="InterPro" id="IPR002347">
    <property type="entry name" value="SDR_fam"/>
</dbReference>
<protein>
    <submittedName>
        <fullName evidence="3">3-hydroxybutyrate dehydrogenase</fullName>
    </submittedName>
</protein>
<dbReference type="InterPro" id="IPR036291">
    <property type="entry name" value="NAD(P)-bd_dom_sf"/>
</dbReference>
<dbReference type="KEGG" id="aab:A4R43_18290"/>
<dbReference type="GO" id="GO:0016491">
    <property type="term" value="F:oxidoreductase activity"/>
    <property type="evidence" value="ECO:0007669"/>
    <property type="project" value="UniProtKB-KW"/>
</dbReference>
<evidence type="ECO:0000313" key="3">
    <source>
        <dbReference type="EMBL" id="AXB44230.1"/>
    </source>
</evidence>
<name>A0A344L856_9PSEU</name>
<dbReference type="GO" id="GO:0032787">
    <property type="term" value="P:monocarboxylic acid metabolic process"/>
    <property type="evidence" value="ECO:0007669"/>
    <property type="project" value="UniProtKB-ARBA"/>
</dbReference>
<dbReference type="NCBIfam" id="NF009093">
    <property type="entry name" value="PRK12429.1"/>
    <property type="match status" value="1"/>
</dbReference>
<dbReference type="PANTHER" id="PTHR42879:SF2">
    <property type="entry name" value="3-OXOACYL-[ACYL-CARRIER-PROTEIN] REDUCTASE FABG"/>
    <property type="match status" value="1"/>
</dbReference>
<dbReference type="PRINTS" id="PR00080">
    <property type="entry name" value="SDRFAMILY"/>
</dbReference>
<reference evidence="3 4" key="1">
    <citation type="submission" date="2016-04" db="EMBL/GenBank/DDBJ databases">
        <title>Complete genome sequence and analysis of deep-sea sediment isolate, Amycolatopsis sp. WP1.</title>
        <authorList>
            <person name="Wang H."/>
            <person name="Chen S."/>
            <person name="Wu Q."/>
        </authorList>
    </citation>
    <scope>NUCLEOTIDE SEQUENCE [LARGE SCALE GENOMIC DNA]</scope>
    <source>
        <strain evidence="3 4">WP1</strain>
    </source>
</reference>
<evidence type="ECO:0000313" key="4">
    <source>
        <dbReference type="Proteomes" id="UP000250434"/>
    </source>
</evidence>
<accession>A0A344L856</accession>
<evidence type="ECO:0000256" key="2">
    <source>
        <dbReference type="ARBA" id="ARBA00023002"/>
    </source>
</evidence>
<organism evidence="3 4">
    <name type="scientific">Amycolatopsis albispora</name>
    <dbReference type="NCBI Taxonomy" id="1804986"/>
    <lineage>
        <taxon>Bacteria</taxon>
        <taxon>Bacillati</taxon>
        <taxon>Actinomycetota</taxon>
        <taxon>Actinomycetes</taxon>
        <taxon>Pseudonocardiales</taxon>
        <taxon>Pseudonocardiaceae</taxon>
        <taxon>Amycolatopsis</taxon>
    </lineage>
</organism>
<gene>
    <name evidence="3" type="ORF">A4R43_18290</name>
</gene>
<dbReference type="PRINTS" id="PR00081">
    <property type="entry name" value="GDHRDH"/>
</dbReference>